<proteinExistence type="predicted"/>
<comment type="caution">
    <text evidence="1">The sequence shown here is derived from an EMBL/GenBank/DDBJ whole genome shotgun (WGS) entry which is preliminary data.</text>
</comment>
<dbReference type="AlphaFoldDB" id="A0A8T2IMT3"/>
<name>A0A8T2IMT3_9PIPI</name>
<gene>
    <name evidence="1" type="ORF">GDO86_018695</name>
</gene>
<keyword evidence="2" id="KW-1185">Reference proteome</keyword>
<dbReference type="EMBL" id="JAACNH010000192">
    <property type="protein sequence ID" value="KAG8431446.1"/>
    <property type="molecule type" value="Genomic_DNA"/>
</dbReference>
<accession>A0A8T2IMT3</accession>
<evidence type="ECO:0000313" key="2">
    <source>
        <dbReference type="Proteomes" id="UP000812440"/>
    </source>
</evidence>
<reference evidence="1" key="1">
    <citation type="thesis" date="2020" institute="ProQuest LLC" country="789 East Eisenhower Parkway, Ann Arbor, MI, USA">
        <title>Comparative Genomics and Chromosome Evolution.</title>
        <authorList>
            <person name="Mudd A.B."/>
        </authorList>
    </citation>
    <scope>NUCLEOTIDE SEQUENCE</scope>
    <source>
        <strain evidence="1">Female2</strain>
        <tissue evidence="1">Blood</tissue>
    </source>
</reference>
<dbReference type="Proteomes" id="UP000812440">
    <property type="component" value="Unassembled WGS sequence"/>
</dbReference>
<evidence type="ECO:0000313" key="1">
    <source>
        <dbReference type="EMBL" id="KAG8431446.1"/>
    </source>
</evidence>
<protein>
    <submittedName>
        <fullName evidence="1">Uncharacterized protein</fullName>
    </submittedName>
</protein>
<organism evidence="1 2">
    <name type="scientific">Hymenochirus boettgeri</name>
    <name type="common">Congo dwarf clawed frog</name>
    <dbReference type="NCBI Taxonomy" id="247094"/>
    <lineage>
        <taxon>Eukaryota</taxon>
        <taxon>Metazoa</taxon>
        <taxon>Chordata</taxon>
        <taxon>Craniata</taxon>
        <taxon>Vertebrata</taxon>
        <taxon>Euteleostomi</taxon>
        <taxon>Amphibia</taxon>
        <taxon>Batrachia</taxon>
        <taxon>Anura</taxon>
        <taxon>Pipoidea</taxon>
        <taxon>Pipidae</taxon>
        <taxon>Pipinae</taxon>
        <taxon>Hymenochirus</taxon>
    </lineage>
</organism>
<sequence>MNVADVVNGESYWDQTWPEIGTLFTLPGFWTVCQVTTTSTSPLRNSFRGQSAWQLHLYSELFLFPIIPFRFL</sequence>